<dbReference type="SUPFAM" id="SSF51338">
    <property type="entry name" value="Composite domain of metallo-dependent hydrolases"/>
    <property type="match status" value="1"/>
</dbReference>
<dbReference type="Gene3D" id="2.30.40.10">
    <property type="entry name" value="Urease, subunit C, domain 1"/>
    <property type="match status" value="1"/>
</dbReference>
<evidence type="ECO:0000313" key="5">
    <source>
        <dbReference type="Proteomes" id="UP000541352"/>
    </source>
</evidence>
<proteinExistence type="predicted"/>
<dbReference type="Gene3D" id="3.40.710.10">
    <property type="entry name" value="DD-peptidase/beta-lactamase superfamily"/>
    <property type="match status" value="1"/>
</dbReference>
<evidence type="ECO:0000259" key="3">
    <source>
        <dbReference type="Pfam" id="PF07969"/>
    </source>
</evidence>
<feature type="chain" id="PRO_5030916013" evidence="1">
    <location>
        <begin position="30"/>
        <end position="849"/>
    </location>
</feature>
<dbReference type="InterPro" id="IPR001466">
    <property type="entry name" value="Beta-lactam-related"/>
</dbReference>
<evidence type="ECO:0000256" key="1">
    <source>
        <dbReference type="SAM" id="SignalP"/>
    </source>
</evidence>
<dbReference type="GO" id="GO:0016811">
    <property type="term" value="F:hydrolase activity, acting on carbon-nitrogen (but not peptide) bonds, in linear amides"/>
    <property type="evidence" value="ECO:0007669"/>
    <property type="project" value="InterPro"/>
</dbReference>
<dbReference type="Gene3D" id="3.20.20.140">
    <property type="entry name" value="Metal-dependent hydrolases"/>
    <property type="match status" value="1"/>
</dbReference>
<evidence type="ECO:0000259" key="2">
    <source>
        <dbReference type="Pfam" id="PF00144"/>
    </source>
</evidence>
<dbReference type="Pfam" id="PF00144">
    <property type="entry name" value="Beta-lactamase"/>
    <property type="match status" value="1"/>
</dbReference>
<dbReference type="PANTHER" id="PTHR46825:SF9">
    <property type="entry name" value="BETA-LACTAMASE-RELATED DOMAIN-CONTAINING PROTEIN"/>
    <property type="match status" value="1"/>
</dbReference>
<name>A0A7W6EQ36_9BACT</name>
<dbReference type="CDD" id="cd01297">
    <property type="entry name" value="D-aminoacylase"/>
    <property type="match status" value="1"/>
</dbReference>
<keyword evidence="1" id="KW-0732">Signal</keyword>
<reference evidence="4 5" key="1">
    <citation type="submission" date="2020-08" db="EMBL/GenBank/DDBJ databases">
        <title>Genomic Encyclopedia of Type Strains, Phase IV (KMG-IV): sequencing the most valuable type-strain genomes for metagenomic binning, comparative biology and taxonomic classification.</title>
        <authorList>
            <person name="Goeker M."/>
        </authorList>
    </citation>
    <scope>NUCLEOTIDE SEQUENCE [LARGE SCALE GENOMIC DNA]</scope>
    <source>
        <strain evidence="4 5">DSM 17976</strain>
    </source>
</reference>
<dbReference type="Proteomes" id="UP000541352">
    <property type="component" value="Unassembled WGS sequence"/>
</dbReference>
<sequence>MASYSTLHQWARKAYWLCLALTALGTAMAQPNAQKLATLDSSLTLLYQRGMLNGTFLVAKEGKTVYKKAFGTVAANATQSLTTASAFNLASVSKQFTSMMIMMLKEEGKLQYDDKLKQHLPDFPYDTITIRHLLNHTHGLPEYFDLATQYNTTLDTLTNEGVLKLLKNHRPPLQFQPNSQFSYCNTGYILLACLIEKLTAEPIQRYFERKIVQPLGLKNTYIYTLTMPKSPANRVYGSKRVNGKYVPNDLIRLDGVWGDGNVYSSVEDLLIWEQALLTEKLIKKATLQDAFKPAKLNDGSFSWYGFGWGLDKDGLKVSHTGGWVGFQTIIERHLAQKWTFIALTSSEDGTAIRVAQQILEGKIAKLPTTELITNAKIVDGTGIASYAGAVRIKNNRIWEVGDLQPYGGEKETNANGWVLAPGFIDAHSHHFGGLENRPDAEALVSQGITTIVIGQDGSSYPIDTLQKRMKQQPVAVNVATYTGHSTLRAKAMGAKSLFRTAKTDEIEKMKRELNAEMEKGSLGLATGLEYESAFFSNRDEVLQLAKVAAKAGGRYMSHIRSEDIGFDEALDEIIEIGRQTNMPVQISHIKIAKRDQWGRSREVLGTLQKARAQGINITADCYPYDFWNSTLRVLFPKRDYTNAESAEFAVNQLFDPSGSVLVRYAPNAAYVGKTISEIAAIRKETTSKTLMGLIAEAADFDEKNPDFKGSTETIMGKSMSEEDVANFLAWPFTTICSDGGWGGHPRGYGAFTRVLGNYVREKQLMPLETAIQKMTSLTAENLGIRQRGLIQPAFYADLVLFDPNVVNGNASIQNPTALSSGIERVWVNGEEVYHAQKSTGKRSGVFIGR</sequence>
<dbReference type="SUPFAM" id="SSF56601">
    <property type="entry name" value="beta-lactamase/transpeptidase-like"/>
    <property type="match status" value="1"/>
</dbReference>
<dbReference type="SUPFAM" id="SSF51556">
    <property type="entry name" value="Metallo-dependent hydrolases"/>
    <property type="match status" value="1"/>
</dbReference>
<dbReference type="InterPro" id="IPR012338">
    <property type="entry name" value="Beta-lactam/transpept-like"/>
</dbReference>
<dbReference type="EMBL" id="JACIBY010000003">
    <property type="protein sequence ID" value="MBB3837991.1"/>
    <property type="molecule type" value="Genomic_DNA"/>
</dbReference>
<dbReference type="InterPro" id="IPR050491">
    <property type="entry name" value="AmpC-like"/>
</dbReference>
<evidence type="ECO:0000313" key="4">
    <source>
        <dbReference type="EMBL" id="MBB3837991.1"/>
    </source>
</evidence>
<comment type="caution">
    <text evidence="4">The sequence shown here is derived from an EMBL/GenBank/DDBJ whole genome shotgun (WGS) entry which is preliminary data.</text>
</comment>
<dbReference type="InterPro" id="IPR032466">
    <property type="entry name" value="Metal_Hydrolase"/>
</dbReference>
<dbReference type="PANTHER" id="PTHR46825">
    <property type="entry name" value="D-ALANYL-D-ALANINE-CARBOXYPEPTIDASE/ENDOPEPTIDASE AMPH"/>
    <property type="match status" value="1"/>
</dbReference>
<dbReference type="RefSeq" id="WP_183972981.1">
    <property type="nucleotide sequence ID" value="NZ_JACIBY010000003.1"/>
</dbReference>
<accession>A0A7W6EQ36</accession>
<dbReference type="Pfam" id="PF07969">
    <property type="entry name" value="Amidohydro_3"/>
    <property type="match status" value="2"/>
</dbReference>
<protein>
    <submittedName>
        <fullName evidence="4">N-acyl-D-aspartate/D-glutamate deacylase/CubicO group peptidase (Beta-lactamase class C family)</fullName>
    </submittedName>
</protein>
<dbReference type="InterPro" id="IPR011059">
    <property type="entry name" value="Metal-dep_hydrolase_composite"/>
</dbReference>
<dbReference type="AlphaFoldDB" id="A0A7W6EQ36"/>
<feature type="domain" description="Amidohydrolase 3" evidence="3">
    <location>
        <begin position="411"/>
        <end position="620"/>
    </location>
</feature>
<dbReference type="InterPro" id="IPR013108">
    <property type="entry name" value="Amidohydro_3"/>
</dbReference>
<keyword evidence="5" id="KW-1185">Reference proteome</keyword>
<feature type="domain" description="Beta-lactamase-related" evidence="2">
    <location>
        <begin position="48"/>
        <end position="351"/>
    </location>
</feature>
<dbReference type="InterPro" id="IPR023100">
    <property type="entry name" value="D-aminoacylase_insert_dom_sf"/>
</dbReference>
<feature type="signal peptide" evidence="1">
    <location>
        <begin position="1"/>
        <end position="29"/>
    </location>
</feature>
<feature type="domain" description="Amidohydrolase 3" evidence="3">
    <location>
        <begin position="739"/>
        <end position="833"/>
    </location>
</feature>
<dbReference type="Gene3D" id="3.30.1490.130">
    <property type="entry name" value="D-aminoacylase. Domain 3"/>
    <property type="match status" value="1"/>
</dbReference>
<organism evidence="4 5">
    <name type="scientific">Runella defluvii</name>
    <dbReference type="NCBI Taxonomy" id="370973"/>
    <lineage>
        <taxon>Bacteria</taxon>
        <taxon>Pseudomonadati</taxon>
        <taxon>Bacteroidota</taxon>
        <taxon>Cytophagia</taxon>
        <taxon>Cytophagales</taxon>
        <taxon>Spirosomataceae</taxon>
        <taxon>Runella</taxon>
    </lineage>
</organism>
<gene>
    <name evidence="4" type="ORF">FHS57_001988</name>
</gene>